<feature type="compositionally biased region" description="Basic and acidic residues" evidence="1">
    <location>
        <begin position="611"/>
        <end position="627"/>
    </location>
</feature>
<keyword evidence="2" id="KW-0472">Membrane</keyword>
<reference evidence="3 4" key="1">
    <citation type="submission" date="2023-02" db="EMBL/GenBank/DDBJ databases">
        <title>LHISI_Scaffold_Assembly.</title>
        <authorList>
            <person name="Stuart O.P."/>
            <person name="Cleave R."/>
            <person name="Magrath M.J.L."/>
            <person name="Mikheyev A.S."/>
        </authorList>
    </citation>
    <scope>NUCLEOTIDE SEQUENCE [LARGE SCALE GENOMIC DNA]</scope>
    <source>
        <strain evidence="3">Daus_M_001</strain>
        <tissue evidence="3">Leg muscle</tissue>
    </source>
</reference>
<dbReference type="Proteomes" id="UP001159363">
    <property type="component" value="Chromosome 4"/>
</dbReference>
<accession>A0ABQ9HJL3</accession>
<evidence type="ECO:0000313" key="3">
    <source>
        <dbReference type="EMBL" id="KAJ8884519.1"/>
    </source>
</evidence>
<feature type="transmembrane region" description="Helical" evidence="2">
    <location>
        <begin position="21"/>
        <end position="52"/>
    </location>
</feature>
<evidence type="ECO:0000256" key="2">
    <source>
        <dbReference type="SAM" id="Phobius"/>
    </source>
</evidence>
<comment type="caution">
    <text evidence="3">The sequence shown here is derived from an EMBL/GenBank/DDBJ whole genome shotgun (WGS) entry which is preliminary data.</text>
</comment>
<feature type="region of interest" description="Disordered" evidence="1">
    <location>
        <begin position="604"/>
        <end position="656"/>
    </location>
</feature>
<keyword evidence="2" id="KW-1133">Transmembrane helix</keyword>
<dbReference type="EMBL" id="JARBHB010000005">
    <property type="protein sequence ID" value="KAJ8884519.1"/>
    <property type="molecule type" value="Genomic_DNA"/>
</dbReference>
<evidence type="ECO:0000256" key="1">
    <source>
        <dbReference type="SAM" id="MobiDB-lite"/>
    </source>
</evidence>
<gene>
    <name evidence="3" type="ORF">PR048_016376</name>
</gene>
<keyword evidence="2" id="KW-0812">Transmembrane</keyword>
<sequence length="1232" mass="137712">MRHDGLLGVIMGHYRCFVVFGMLRAVLIVACVVLIGVLMVVLIVVHVVLVVMCSECGTDSSNRMKNCKNSSFEIQQVMSSILPAASMCSDSTDDHDGAVYYYNGVKDLRGLVQSENYDCATHTKESKLDIEDKSGGEDDHGVSIDDNDLEYSADEVSHEKVIQSYGYKVNLMGQGHLGSTWGFGDFITWNLVGFRPSSPLRKNGCLWTEITEYEQLRTTIPDPNAQNFSILYFSYAIAPNPSLHMLSDVVEISDVAMRIIISRLVLPVHTQDLLVRLKPSHRPSCESHSDARLLAAATYIDKPYQLHMDSVELAVFSNTVVLQIAYREPLTKCAQVIFAKDNLHYHFSNFGRLCGAVRERAADYGACVSDSGVCGADYGVREADCRAMRGRSCDGINGIDSSRQTTACDVCNHVAVRSSNSTRSSIAIDLFKNIPDSTIDFIVCVTYISAATDDLVKASWLLISTRIIASSLYQAGHLGSADNLLNIFVTAQTVLTSDSCRIAFKRVAEHSGGVDATDSETTRAASQTYPPTRASRYLAPRRHSRPGKQWRGEGGAATRLCKVEPMVLSEDVRGRCTHKRVTEKIWVALNSEVLRADEGDLGEIGAAPGCKDGRHGRYPRKSSDQRHCPGATRSGIEPGSHRREASKLTSQPPRPPAFIRIPSRLFELLGTALRCIVGAEVTGVNILTGWPPHSQAEEQTKIGLCVYWLGRSPPITATRARYPAGSLPHSRMCESCWAMPLADGASRGTPDSATLALQRPSLAGPHPMPGHDENPRIPARKPVTRRCPFPSWLSDYVPPFIVLERAGTPRPQPFRYLRSTMLEHEDAQRVDYNTKCKTVSRRLNKECNYAELPHMQKLWHVICRTSAECFSLGYGFPPSKYFTSPNANMALISSNMRPRMSFRYYVASTPNRYTYCSWGAVCWFRPSRLLGREWNSLRNNRFCYHKREALPLGCANSQDMENLENDFPAVYEEFLKENFNIKRHTNHLWKSQQIKQSNMLTMYVRPLEDMYVNKPTIKYTTRSRRSSQLKDGSIRHNVRDRNTHLPPKWGLFINNSENKSNLIVFLAEQHIIHAQAYPGIDFIVGGLPEGDGLQSSNEDISVLYSQQEEADTRLILHILHALQKGYLTLVIQSDDTDALVLLRWHNLAPNIWIQRICMVAWLVLWVVDISCAVPYYSHPTYVAVSPTHVGIVHDDAAGRLVFSANSSFPRSCIPALLHIHITSPSSAFKPRF</sequence>
<name>A0ABQ9HJL3_9NEOP</name>
<protein>
    <submittedName>
        <fullName evidence="3">Uncharacterized protein</fullName>
    </submittedName>
</protein>
<organism evidence="3 4">
    <name type="scientific">Dryococelus australis</name>
    <dbReference type="NCBI Taxonomy" id="614101"/>
    <lineage>
        <taxon>Eukaryota</taxon>
        <taxon>Metazoa</taxon>
        <taxon>Ecdysozoa</taxon>
        <taxon>Arthropoda</taxon>
        <taxon>Hexapoda</taxon>
        <taxon>Insecta</taxon>
        <taxon>Pterygota</taxon>
        <taxon>Neoptera</taxon>
        <taxon>Polyneoptera</taxon>
        <taxon>Phasmatodea</taxon>
        <taxon>Verophasmatodea</taxon>
        <taxon>Anareolatae</taxon>
        <taxon>Phasmatidae</taxon>
        <taxon>Eurycanthinae</taxon>
        <taxon>Dryococelus</taxon>
    </lineage>
</organism>
<proteinExistence type="predicted"/>
<keyword evidence="4" id="KW-1185">Reference proteome</keyword>
<evidence type="ECO:0000313" key="4">
    <source>
        <dbReference type="Proteomes" id="UP001159363"/>
    </source>
</evidence>